<protein>
    <submittedName>
        <fullName evidence="3">SAM-dependent methyltransferase</fullName>
    </submittedName>
</protein>
<evidence type="ECO:0000313" key="3">
    <source>
        <dbReference type="EMBL" id="HIV04243.1"/>
    </source>
</evidence>
<dbReference type="Gene3D" id="3.40.50.12710">
    <property type="match status" value="2"/>
</dbReference>
<dbReference type="PANTHER" id="PTHR12049">
    <property type="entry name" value="PROTEIN ARGININE METHYLTRANSFERASE NDUFAF7, MITOCHONDRIAL"/>
    <property type="match status" value="1"/>
</dbReference>
<organism evidence="3 4">
    <name type="scientific">Candidatus Spyradosoma merdigallinarum</name>
    <dbReference type="NCBI Taxonomy" id="2840950"/>
    <lineage>
        <taxon>Bacteria</taxon>
        <taxon>Pseudomonadati</taxon>
        <taxon>Verrucomicrobiota</taxon>
        <taxon>Opitutia</taxon>
        <taxon>Opitutia incertae sedis</taxon>
        <taxon>Candidatus Spyradosoma</taxon>
    </lineage>
</organism>
<reference evidence="3" key="2">
    <citation type="journal article" date="2021" name="PeerJ">
        <title>Extensive microbial diversity within the chicken gut microbiome revealed by metagenomics and culture.</title>
        <authorList>
            <person name="Gilroy R."/>
            <person name="Ravi A."/>
            <person name="Getino M."/>
            <person name="Pursley I."/>
            <person name="Horton D.L."/>
            <person name="Alikhan N.F."/>
            <person name="Baker D."/>
            <person name="Gharbi K."/>
            <person name="Hall N."/>
            <person name="Watson M."/>
            <person name="Adriaenssens E.M."/>
            <person name="Foster-Nyarko E."/>
            <person name="Jarju S."/>
            <person name="Secka A."/>
            <person name="Antonio M."/>
            <person name="Oren A."/>
            <person name="Chaudhuri R.R."/>
            <person name="La Ragione R."/>
            <person name="Hildebrand F."/>
            <person name="Pallen M.J."/>
        </authorList>
    </citation>
    <scope>NUCLEOTIDE SEQUENCE</scope>
    <source>
        <strain evidence="3">10669</strain>
    </source>
</reference>
<dbReference type="AlphaFoldDB" id="A0A9D1NJG3"/>
<name>A0A9D1NJG3_9BACT</name>
<dbReference type="GO" id="GO:0032259">
    <property type="term" value="P:methylation"/>
    <property type="evidence" value="ECO:0007669"/>
    <property type="project" value="UniProtKB-KW"/>
</dbReference>
<evidence type="ECO:0000256" key="1">
    <source>
        <dbReference type="ARBA" id="ARBA00022603"/>
    </source>
</evidence>
<comment type="caution">
    <text evidence="3">The sequence shown here is derived from an EMBL/GenBank/DDBJ whole genome shotgun (WGS) entry which is preliminary data.</text>
</comment>
<dbReference type="PANTHER" id="PTHR12049:SF7">
    <property type="entry name" value="PROTEIN ARGININE METHYLTRANSFERASE NDUFAF7, MITOCHONDRIAL"/>
    <property type="match status" value="1"/>
</dbReference>
<keyword evidence="2" id="KW-0808">Transferase</keyword>
<sequence>MSVPADIRAVLRSRAAACGGKMSFRDFSEIALFDPAFGYYRQKRERVGRAAGTDFYTAASLGEVFGRLVANAAQTLLGAEEDLRGYALVEIGSEPGQTHFDALRGRFAEIRAVRLGDALEIPEKAVVFANELFDAQPFHRLVSRAGTWEECGVEEDPREPGAWRETRLDALSSDALEAFAADVPAPAEDGWRLDVPLDAEPLLKKILAGNWRGAAIFPDYGKTVADCLDAYPEGTARAYFRHRQSNALTFAPGEQDLTCHVLWDRLRPIFPACGFSAGTVLRQEAFFMKFAREEIGRIVAGTSPEAARERAVLTELLHPAKMGHAFQVLFGTRPPR</sequence>
<reference evidence="3" key="1">
    <citation type="submission" date="2020-10" db="EMBL/GenBank/DDBJ databases">
        <authorList>
            <person name="Gilroy R."/>
        </authorList>
    </citation>
    <scope>NUCLEOTIDE SEQUENCE</scope>
    <source>
        <strain evidence="3">10669</strain>
    </source>
</reference>
<accession>A0A9D1NJG3</accession>
<keyword evidence="1 3" id="KW-0489">Methyltransferase</keyword>
<dbReference type="Proteomes" id="UP000886812">
    <property type="component" value="Unassembled WGS sequence"/>
</dbReference>
<dbReference type="SUPFAM" id="SSF53335">
    <property type="entry name" value="S-adenosyl-L-methionine-dependent methyltransferases"/>
    <property type="match status" value="1"/>
</dbReference>
<dbReference type="EMBL" id="DVOG01000095">
    <property type="protein sequence ID" value="HIV04243.1"/>
    <property type="molecule type" value="Genomic_DNA"/>
</dbReference>
<evidence type="ECO:0000256" key="2">
    <source>
        <dbReference type="ARBA" id="ARBA00022679"/>
    </source>
</evidence>
<proteinExistence type="predicted"/>
<gene>
    <name evidence="3" type="ORF">IAC75_03725</name>
</gene>
<evidence type="ECO:0000313" key="4">
    <source>
        <dbReference type="Proteomes" id="UP000886812"/>
    </source>
</evidence>
<dbReference type="InterPro" id="IPR029063">
    <property type="entry name" value="SAM-dependent_MTases_sf"/>
</dbReference>
<dbReference type="InterPro" id="IPR003788">
    <property type="entry name" value="NDUFAF7"/>
</dbReference>
<dbReference type="InterPro" id="IPR038375">
    <property type="entry name" value="NDUFAF7_sf"/>
</dbReference>
<dbReference type="GO" id="GO:0035243">
    <property type="term" value="F:protein-arginine omega-N symmetric methyltransferase activity"/>
    <property type="evidence" value="ECO:0007669"/>
    <property type="project" value="TreeGrafter"/>
</dbReference>
<dbReference type="Pfam" id="PF02636">
    <property type="entry name" value="Methyltransf_28"/>
    <property type="match status" value="1"/>
</dbReference>